<gene>
    <name evidence="2" type="ORF">HNP81_000737</name>
</gene>
<name>A0ABR6CK59_9BACI</name>
<proteinExistence type="predicted"/>
<feature type="compositionally biased region" description="Basic and acidic residues" evidence="1">
    <location>
        <begin position="176"/>
        <end position="191"/>
    </location>
</feature>
<reference evidence="2 3" key="1">
    <citation type="submission" date="2020-08" db="EMBL/GenBank/DDBJ databases">
        <title>Genomic Encyclopedia of Type Strains, Phase IV (KMG-IV): sequencing the most valuable type-strain genomes for metagenomic binning, comparative biology and taxonomic classification.</title>
        <authorList>
            <person name="Goeker M."/>
        </authorList>
    </citation>
    <scope>NUCLEOTIDE SEQUENCE [LARGE SCALE GENOMIC DNA]</scope>
    <source>
        <strain evidence="2 3">DSM 105481</strain>
    </source>
</reference>
<keyword evidence="3" id="KW-1185">Reference proteome</keyword>
<evidence type="ECO:0000256" key="1">
    <source>
        <dbReference type="SAM" id="MobiDB-lite"/>
    </source>
</evidence>
<organism evidence="2 3">
    <name type="scientific">Peribacillus huizhouensis</name>
    <dbReference type="NCBI Taxonomy" id="1501239"/>
    <lineage>
        <taxon>Bacteria</taxon>
        <taxon>Bacillati</taxon>
        <taxon>Bacillota</taxon>
        <taxon>Bacilli</taxon>
        <taxon>Bacillales</taxon>
        <taxon>Bacillaceae</taxon>
        <taxon>Peribacillus</taxon>
    </lineage>
</organism>
<evidence type="ECO:0008006" key="4">
    <source>
        <dbReference type="Google" id="ProtNLM"/>
    </source>
</evidence>
<feature type="region of interest" description="Disordered" evidence="1">
    <location>
        <begin position="159"/>
        <end position="220"/>
    </location>
</feature>
<evidence type="ECO:0000313" key="3">
    <source>
        <dbReference type="Proteomes" id="UP000626697"/>
    </source>
</evidence>
<protein>
    <recommendedName>
        <fullName evidence="4">YqfQ-like protein</fullName>
    </recommendedName>
</protein>
<dbReference type="Proteomes" id="UP000626697">
    <property type="component" value="Unassembled WGS sequence"/>
</dbReference>
<dbReference type="InterPro" id="IPR025571">
    <property type="entry name" value="YqfQ"/>
</dbReference>
<feature type="compositionally biased region" description="Low complexity" evidence="1">
    <location>
        <begin position="65"/>
        <end position="74"/>
    </location>
</feature>
<feature type="region of interest" description="Disordered" evidence="1">
    <location>
        <begin position="1"/>
        <end position="113"/>
    </location>
</feature>
<accession>A0ABR6CK59</accession>
<sequence length="220" mass="23178">MPPNRMFGQGPGFGHSRGNGNPQPYRGPNGFLGPANFPPQQARNAMRPGSGFGQGQGNRPQKPPSSGGLLSKLLGKNKKQPSINPFAPPSASSQATRGAAAQSGAGGILETLKNPGALSGMLANTQKVLQAAEQVTPMIQQYGPIVKNIPSMWKIYQGLKNSGSTDSTDSTDSSEETPKEAVEDTSPKEENITVTEELVPAKKPRKKRATQGDSSPKLYI</sequence>
<comment type="caution">
    <text evidence="2">The sequence shown here is derived from an EMBL/GenBank/DDBJ whole genome shotgun (WGS) entry which is preliminary data.</text>
</comment>
<dbReference type="EMBL" id="JACJHX010000002">
    <property type="protein sequence ID" value="MBA9025454.1"/>
    <property type="molecule type" value="Genomic_DNA"/>
</dbReference>
<dbReference type="Pfam" id="PF14181">
    <property type="entry name" value="YqfQ"/>
    <property type="match status" value="1"/>
</dbReference>
<dbReference type="RefSeq" id="WP_051404946.1">
    <property type="nucleotide sequence ID" value="NZ_JACJHX010000002.1"/>
</dbReference>
<evidence type="ECO:0000313" key="2">
    <source>
        <dbReference type="EMBL" id="MBA9025454.1"/>
    </source>
</evidence>